<evidence type="ECO:0000256" key="1">
    <source>
        <dbReference type="SAM" id="MobiDB-lite"/>
    </source>
</evidence>
<evidence type="ECO:0000256" key="3">
    <source>
        <dbReference type="SAM" id="SignalP"/>
    </source>
</evidence>
<feature type="region of interest" description="Disordered" evidence="1">
    <location>
        <begin position="732"/>
        <end position="796"/>
    </location>
</feature>
<organism evidence="4 5">
    <name type="scientific">Caenorhabditis auriculariae</name>
    <dbReference type="NCBI Taxonomy" id="2777116"/>
    <lineage>
        <taxon>Eukaryota</taxon>
        <taxon>Metazoa</taxon>
        <taxon>Ecdysozoa</taxon>
        <taxon>Nematoda</taxon>
        <taxon>Chromadorea</taxon>
        <taxon>Rhabditida</taxon>
        <taxon>Rhabditina</taxon>
        <taxon>Rhabditomorpha</taxon>
        <taxon>Rhabditoidea</taxon>
        <taxon>Rhabditidae</taxon>
        <taxon>Peloderinae</taxon>
        <taxon>Caenorhabditis</taxon>
    </lineage>
</organism>
<gene>
    <name evidence="4" type="ORF">CAUJ_LOCUS15781</name>
</gene>
<dbReference type="Proteomes" id="UP000835052">
    <property type="component" value="Unassembled WGS sequence"/>
</dbReference>
<keyword evidence="3" id="KW-0732">Signal</keyword>
<feature type="signal peptide" evidence="3">
    <location>
        <begin position="1"/>
        <end position="26"/>
    </location>
</feature>
<comment type="caution">
    <text evidence="4">The sequence shown here is derived from an EMBL/GenBank/DDBJ whole genome shotgun (WGS) entry which is preliminary data.</text>
</comment>
<keyword evidence="2" id="KW-1133">Transmembrane helix</keyword>
<feature type="compositionally biased region" description="Basic and acidic residues" evidence="1">
    <location>
        <begin position="416"/>
        <end position="427"/>
    </location>
</feature>
<feature type="compositionally biased region" description="Basic and acidic residues" evidence="1">
    <location>
        <begin position="460"/>
        <end position="478"/>
    </location>
</feature>
<protein>
    <recommendedName>
        <fullName evidence="6">Tyrosine-protein phosphatase domain-containing protein</fullName>
    </recommendedName>
</protein>
<proteinExistence type="predicted"/>
<feature type="compositionally biased region" description="Basic and acidic residues" evidence="1">
    <location>
        <begin position="740"/>
        <end position="796"/>
    </location>
</feature>
<feature type="region of interest" description="Disordered" evidence="1">
    <location>
        <begin position="380"/>
        <end position="399"/>
    </location>
</feature>
<evidence type="ECO:0000313" key="5">
    <source>
        <dbReference type="Proteomes" id="UP000835052"/>
    </source>
</evidence>
<evidence type="ECO:0000313" key="4">
    <source>
        <dbReference type="EMBL" id="CAD6199882.1"/>
    </source>
</evidence>
<feature type="region of interest" description="Disordered" evidence="1">
    <location>
        <begin position="409"/>
        <end position="509"/>
    </location>
</feature>
<sequence length="796" mass="90046">MKWNRIEGRFNLKMLLMIALLNACYADSTAYAGLGRLRPNRDAHLRKVKWPAEALVYVDQESRQWTSLFVFICGGEEAVRSRWSETDVNFKFLKRNHPQRGRNLSLIWKKIEVDDVSIYCDGTTDLIKIVGSIPQDIVDRLHRVGNKTLEACKSLTTTQPTVLGATQRAGVPRSNSSAAVISQLCTQKIDAEKEKCSSNNTLLYIACAVIVVLLIVSIVSTIIALKLYLWRHKKDLLLASFGSHAAQVIEMILHRLCDGDCRILKRVYSDRHADNAFLAYDHVVFEKKLTARRFWKVQQGKKLDFDNDFKRAPAHKVNHVTSDELFRLTREGIPTEDVQEALQKYEEVKTSIVKSGKFDPPKNVNPISDTRQRNRELMAAMKSASQKKVKPGAPFYKDPSMLSKAENMITNSDDEQPPKRLESKDQAKLSVPASKDKVPAPQTNRKPAGAEAAPKKPAPAKKDAKKPPSQETTSKEPVGKSTNDTADRQEGCCSGSGSGPREPEVDPKYAGQFPKEVAPRSLCKPMRVKTSACPEISNEFSGESDELKQTFTALTMIFNKAKEVMKVHEQASVVIAQMMEDSVVDTRGAVYETTVLREREGDLRIPLVRGCPCKDDGNKGYNVQDFLNDLNTLRHTDKDYDPELYELLESGERIRAQKLGAAGKNYSYFWNKKTTTAEAVLPGETFERAMIRKEKEMEDLNRITDLYKVRKCRLPANRKGIWGYKKGMINPNIKKKDTKKSKEDKKVASNHEKKEKESEKEKNKEEEEDNKKEEGAREKAAEQTKEKTQEISKEKN</sequence>
<evidence type="ECO:0000256" key="2">
    <source>
        <dbReference type="SAM" id="Phobius"/>
    </source>
</evidence>
<keyword evidence="2" id="KW-0812">Transmembrane</keyword>
<accession>A0A8S1HX79</accession>
<keyword evidence="2" id="KW-0472">Membrane</keyword>
<reference evidence="4" key="1">
    <citation type="submission" date="2020-10" db="EMBL/GenBank/DDBJ databases">
        <authorList>
            <person name="Kikuchi T."/>
        </authorList>
    </citation>
    <scope>NUCLEOTIDE SEQUENCE</scope>
    <source>
        <strain evidence="4">NKZ352</strain>
    </source>
</reference>
<evidence type="ECO:0008006" key="6">
    <source>
        <dbReference type="Google" id="ProtNLM"/>
    </source>
</evidence>
<name>A0A8S1HX79_9PELO</name>
<feature type="chain" id="PRO_5035770920" description="Tyrosine-protein phosphatase domain-containing protein" evidence="3">
    <location>
        <begin position="27"/>
        <end position="796"/>
    </location>
</feature>
<keyword evidence="5" id="KW-1185">Reference proteome</keyword>
<dbReference type="EMBL" id="CAJGYM010000211">
    <property type="protein sequence ID" value="CAD6199882.1"/>
    <property type="molecule type" value="Genomic_DNA"/>
</dbReference>
<dbReference type="AlphaFoldDB" id="A0A8S1HX79"/>
<feature type="transmembrane region" description="Helical" evidence="2">
    <location>
        <begin position="202"/>
        <end position="229"/>
    </location>
</feature>